<keyword evidence="3" id="KW-0560">Oxidoreductase</keyword>
<dbReference type="PANTHER" id="PTHR12117">
    <property type="entry name" value="HISTONE ACETYLTRANSFERASE COMPLEX"/>
    <property type="match status" value="1"/>
</dbReference>
<feature type="domain" description="Prolyl 4-hydroxylase alpha subunit" evidence="5">
    <location>
        <begin position="57"/>
        <end position="267"/>
    </location>
</feature>
<comment type="cofactor">
    <cofactor evidence="1">
        <name>L-ascorbate</name>
        <dbReference type="ChEBI" id="CHEBI:38290"/>
    </cofactor>
</comment>
<reference evidence="6 7" key="1">
    <citation type="submission" date="2019-02" db="EMBL/GenBank/DDBJ databases">
        <title>Polymorphobacter sp. isolated from the lake at the Tibet of China.</title>
        <authorList>
            <person name="Li A."/>
        </authorList>
    </citation>
    <scope>NUCLEOTIDE SEQUENCE [LARGE SCALE GENOMIC DNA]</scope>
    <source>
        <strain evidence="6 7">DJ1R-1</strain>
    </source>
</reference>
<dbReference type="PANTHER" id="PTHR12117:SF0">
    <property type="entry name" value="PROLYL 3-HYDROXYLASE OGFOD1"/>
    <property type="match status" value="1"/>
</dbReference>
<dbReference type="Proteomes" id="UP000297737">
    <property type="component" value="Unassembled WGS sequence"/>
</dbReference>
<feature type="compositionally biased region" description="Basic residues" evidence="4">
    <location>
        <begin position="16"/>
        <end position="31"/>
    </location>
</feature>
<dbReference type="GO" id="GO:0005506">
    <property type="term" value="F:iron ion binding"/>
    <property type="evidence" value="ECO:0007669"/>
    <property type="project" value="InterPro"/>
</dbReference>
<dbReference type="GO" id="GO:0031418">
    <property type="term" value="F:L-ascorbic acid binding"/>
    <property type="evidence" value="ECO:0007669"/>
    <property type="project" value="InterPro"/>
</dbReference>
<evidence type="ECO:0000256" key="4">
    <source>
        <dbReference type="SAM" id="MobiDB-lite"/>
    </source>
</evidence>
<evidence type="ECO:0000313" key="7">
    <source>
        <dbReference type="Proteomes" id="UP000297737"/>
    </source>
</evidence>
<gene>
    <name evidence="6" type="ORF">EUV02_15065</name>
</gene>
<feature type="region of interest" description="Disordered" evidence="4">
    <location>
        <begin position="1"/>
        <end position="34"/>
    </location>
</feature>
<dbReference type="InterPro" id="IPR051842">
    <property type="entry name" value="uS12_prolyl_hydroxylase"/>
</dbReference>
<proteinExistence type="predicted"/>
<dbReference type="GO" id="GO:0006449">
    <property type="term" value="P:regulation of translational termination"/>
    <property type="evidence" value="ECO:0007669"/>
    <property type="project" value="TreeGrafter"/>
</dbReference>
<dbReference type="Pfam" id="PF13661">
    <property type="entry name" value="2OG-FeII_Oxy_4"/>
    <property type="match status" value="1"/>
</dbReference>
<dbReference type="InterPro" id="IPR039558">
    <property type="entry name" value="TPA1/OFD1_N"/>
</dbReference>
<keyword evidence="2" id="KW-0223">Dioxygenase</keyword>
<dbReference type="SMART" id="SM00702">
    <property type="entry name" value="P4Hc"/>
    <property type="match status" value="1"/>
</dbReference>
<accession>A0A4Y9EJJ8</accession>
<evidence type="ECO:0000256" key="2">
    <source>
        <dbReference type="ARBA" id="ARBA00022964"/>
    </source>
</evidence>
<dbReference type="Gene3D" id="2.60.120.620">
    <property type="entry name" value="q2cbj1_9rhob like domain"/>
    <property type="match status" value="1"/>
</dbReference>
<evidence type="ECO:0000256" key="3">
    <source>
        <dbReference type="ARBA" id="ARBA00023002"/>
    </source>
</evidence>
<evidence type="ECO:0000313" key="6">
    <source>
        <dbReference type="EMBL" id="TFU00368.1"/>
    </source>
</evidence>
<dbReference type="OrthoDB" id="9783171at2"/>
<dbReference type="AlphaFoldDB" id="A0A4Y9EJJ8"/>
<organism evidence="6 7">
    <name type="scientific">Glacieibacterium arshaanense</name>
    <dbReference type="NCBI Taxonomy" id="2511025"/>
    <lineage>
        <taxon>Bacteria</taxon>
        <taxon>Pseudomonadati</taxon>
        <taxon>Pseudomonadota</taxon>
        <taxon>Alphaproteobacteria</taxon>
        <taxon>Sphingomonadales</taxon>
        <taxon>Sphingosinicellaceae</taxon>
        <taxon>Glacieibacterium</taxon>
    </lineage>
</organism>
<evidence type="ECO:0000259" key="5">
    <source>
        <dbReference type="SMART" id="SM00702"/>
    </source>
</evidence>
<comment type="caution">
    <text evidence="6">The sequence shown here is derived from an EMBL/GenBank/DDBJ whole genome shotgun (WGS) entry which is preliminary data.</text>
</comment>
<sequence>MRPAQIGLRKGDARRTRPPRRRERGRLGTRRRVSEPVAPTLNPALDWDALAASFARDRRVRIHDFLTADSAAALTAHLRARQDWLLVLNSNDRLFELSRSARATLPPDRAAALATAVKAQAQFGFQFHYESIRVPDAAADRAADPSPINQLALLMSSEPVLERLRHVVGAPDIAFADAQATAYAPGDFLTAHDDDVEGKNRRAAYVLGLTPEWRIDWGGLLLVHDDGVAWVPKFNTLNLFTVPQPHSVSQVSTFAADRRYAVTGWLRAGVKP</sequence>
<dbReference type="InterPro" id="IPR006620">
    <property type="entry name" value="Pro_4_hyd_alph"/>
</dbReference>
<dbReference type="GO" id="GO:0005737">
    <property type="term" value="C:cytoplasm"/>
    <property type="evidence" value="ECO:0007669"/>
    <property type="project" value="TreeGrafter"/>
</dbReference>
<name>A0A4Y9EJJ8_9SPHN</name>
<dbReference type="EMBL" id="SIHO01000004">
    <property type="protein sequence ID" value="TFU00368.1"/>
    <property type="molecule type" value="Genomic_DNA"/>
</dbReference>
<dbReference type="GO" id="GO:0031543">
    <property type="term" value="F:peptidyl-proline dioxygenase activity"/>
    <property type="evidence" value="ECO:0007669"/>
    <property type="project" value="TreeGrafter"/>
</dbReference>
<keyword evidence="7" id="KW-1185">Reference proteome</keyword>
<evidence type="ECO:0000256" key="1">
    <source>
        <dbReference type="ARBA" id="ARBA00001961"/>
    </source>
</evidence>
<protein>
    <submittedName>
        <fullName evidence="6">Proline hydroxylase</fullName>
    </submittedName>
</protein>